<keyword evidence="2" id="KW-0520">NAD</keyword>
<dbReference type="VEuPathDB" id="AmoebaDB:NF0124530"/>
<dbReference type="AlphaFoldDB" id="A0A6A5BD03"/>
<dbReference type="VEuPathDB" id="AmoebaDB:NfTy_047210"/>
<accession>A0A6A5BD03</accession>
<dbReference type="PANTHER" id="PTHR11085">
    <property type="entry name" value="NAD-DEPENDENT PROTEIN DEACYLASE SIRTUIN-5, MITOCHONDRIAL-RELATED"/>
    <property type="match status" value="1"/>
</dbReference>
<dbReference type="Gene3D" id="3.30.1600.10">
    <property type="entry name" value="SIR2/SIRT2 'Small Domain"/>
    <property type="match status" value="1"/>
</dbReference>
<dbReference type="RefSeq" id="XP_044557446.1">
    <property type="nucleotide sequence ID" value="XM_044712891.1"/>
</dbReference>
<sequence length="471" mass="53742">MKTFQQDASPPFEIETLPEHFDSIEAVQMEEFYDMGIILQLIFKKDENLNEETQREAFSDLMNRLILRTDSSSVTILCPNFDLEIPKGNAKFSTVREFLKSLLYSLDNMPSAIKDQLAPKIGVFKEIIENDNFVPDWFKLIMEDPLGNSRIQCKKFGIGSDEQSLSFVEYFEHDPYVSVDLFHRSEGECVEFDLNLDNEQRPQTLYGSEAFEKVVELLSRCPKIVGLTGAGVSVESGISAFRNSGSSNLQNIWDKWNQDEMTFQNILSRKKIRDDYFEMHAYLKDQISKASPNPSHQLFAVLNNQGRLLRVITQNIDGMHQRAGLPESKVIEIHGSSKLVTCTKCHQFIDHPDELYEKVKEHVKREEEIPNELTTCTCGGVLKPNTVSFGENLRHSELVDARQMCRECDLLIVMGTRLLVEPVNSLPKLVSRRGIPVIMINMESTSFDKNCVAILNGKAGEWCQQIIDKLL</sequence>
<dbReference type="InterPro" id="IPR050134">
    <property type="entry name" value="NAD-dep_sirtuin_deacylases"/>
</dbReference>
<dbReference type="EMBL" id="VFQX01000066">
    <property type="protein sequence ID" value="KAF0972732.1"/>
    <property type="molecule type" value="Genomic_DNA"/>
</dbReference>
<dbReference type="PROSITE" id="PS50305">
    <property type="entry name" value="SIRTUIN"/>
    <property type="match status" value="1"/>
</dbReference>
<dbReference type="VEuPathDB" id="AmoebaDB:FDP41_008981"/>
<evidence type="ECO:0000313" key="6">
    <source>
        <dbReference type="Proteomes" id="UP000444721"/>
    </source>
</evidence>
<dbReference type="Proteomes" id="UP000444721">
    <property type="component" value="Unassembled WGS sequence"/>
</dbReference>
<dbReference type="GO" id="GO:0046872">
    <property type="term" value="F:metal ion binding"/>
    <property type="evidence" value="ECO:0007669"/>
    <property type="project" value="UniProtKB-KW"/>
</dbReference>
<dbReference type="Gene3D" id="3.40.50.1220">
    <property type="entry name" value="TPP-binding domain"/>
    <property type="match status" value="1"/>
</dbReference>
<dbReference type="InterPro" id="IPR029035">
    <property type="entry name" value="DHS-like_NAD/FAD-binding_dom"/>
</dbReference>
<evidence type="ECO:0000259" key="4">
    <source>
        <dbReference type="PROSITE" id="PS50305"/>
    </source>
</evidence>
<keyword evidence="3" id="KW-0862">Zinc</keyword>
<dbReference type="GO" id="GO:0005634">
    <property type="term" value="C:nucleus"/>
    <property type="evidence" value="ECO:0007669"/>
    <property type="project" value="TreeGrafter"/>
</dbReference>
<dbReference type="Pfam" id="PF22794">
    <property type="entry name" value="jr-ZPR1"/>
    <property type="match status" value="1"/>
</dbReference>
<dbReference type="PANTHER" id="PTHR11085:SF10">
    <property type="entry name" value="NAD-DEPENDENT PROTEIN DEACYLASE SIRTUIN-5, MITOCHONDRIAL-RELATED"/>
    <property type="match status" value="1"/>
</dbReference>
<dbReference type="InterPro" id="IPR042451">
    <property type="entry name" value="ZPR1_A/B_dom"/>
</dbReference>
<dbReference type="InterPro" id="IPR003000">
    <property type="entry name" value="Sirtuin"/>
</dbReference>
<keyword evidence="1" id="KW-0808">Transferase</keyword>
<proteinExistence type="predicted"/>
<dbReference type="Pfam" id="PF02146">
    <property type="entry name" value="SIR2"/>
    <property type="match status" value="1"/>
</dbReference>
<name>A0A6A5BD03_NAEFO</name>
<feature type="binding site" evidence="3">
    <location>
        <position position="345"/>
    </location>
    <ligand>
        <name>Zn(2+)</name>
        <dbReference type="ChEBI" id="CHEBI:29105"/>
    </ligand>
</feature>
<keyword evidence="6" id="KW-1185">Reference proteome</keyword>
<evidence type="ECO:0000256" key="1">
    <source>
        <dbReference type="ARBA" id="ARBA00022679"/>
    </source>
</evidence>
<dbReference type="InterPro" id="IPR056180">
    <property type="entry name" value="ZPR1_jr_dom"/>
</dbReference>
<dbReference type="GeneID" id="68116198"/>
<dbReference type="CDD" id="cd01407">
    <property type="entry name" value="SIR2-fam"/>
    <property type="match status" value="1"/>
</dbReference>
<feature type="active site" description="Proton acceptor" evidence="3">
    <location>
        <position position="334"/>
    </location>
</feature>
<feature type="binding site" evidence="3">
    <location>
        <position position="378"/>
    </location>
    <ligand>
        <name>Zn(2+)</name>
        <dbReference type="ChEBI" id="CHEBI:29105"/>
    </ligand>
</feature>
<comment type="caution">
    <text evidence="5">The sequence shown here is derived from an EMBL/GenBank/DDBJ whole genome shotgun (WGS) entry which is preliminary data.</text>
</comment>
<feature type="domain" description="Deacetylase sirtuin-type" evidence="4">
    <location>
        <begin position="204"/>
        <end position="471"/>
    </location>
</feature>
<gene>
    <name evidence="5" type="ORF">FDP41_008981</name>
</gene>
<evidence type="ECO:0000256" key="2">
    <source>
        <dbReference type="ARBA" id="ARBA00023027"/>
    </source>
</evidence>
<reference evidence="5 6" key="1">
    <citation type="journal article" date="2019" name="Sci. Rep.">
        <title>Nanopore sequencing improves the draft genome of the human pathogenic amoeba Naegleria fowleri.</title>
        <authorList>
            <person name="Liechti N."/>
            <person name="Schurch N."/>
            <person name="Bruggmann R."/>
            <person name="Wittwer M."/>
        </authorList>
    </citation>
    <scope>NUCLEOTIDE SEQUENCE [LARGE SCALE GENOMIC DNA]</scope>
    <source>
        <strain evidence="5 6">ATCC 30894</strain>
    </source>
</reference>
<dbReference type="GO" id="GO:0070403">
    <property type="term" value="F:NAD+ binding"/>
    <property type="evidence" value="ECO:0007669"/>
    <property type="project" value="InterPro"/>
</dbReference>
<dbReference type="InterPro" id="IPR026590">
    <property type="entry name" value="Ssirtuin_cat_dom"/>
</dbReference>
<protein>
    <recommendedName>
        <fullName evidence="4">Deacetylase sirtuin-type domain-containing protein</fullName>
    </recommendedName>
</protein>
<organism evidence="5 6">
    <name type="scientific">Naegleria fowleri</name>
    <name type="common">Brain eating amoeba</name>
    <dbReference type="NCBI Taxonomy" id="5763"/>
    <lineage>
        <taxon>Eukaryota</taxon>
        <taxon>Discoba</taxon>
        <taxon>Heterolobosea</taxon>
        <taxon>Tetramitia</taxon>
        <taxon>Eutetramitia</taxon>
        <taxon>Vahlkampfiidae</taxon>
        <taxon>Naegleria</taxon>
    </lineage>
</organism>
<dbReference type="InterPro" id="IPR026591">
    <property type="entry name" value="Sirtuin_cat_small_dom_sf"/>
</dbReference>
<feature type="binding site" evidence="3">
    <location>
        <position position="376"/>
    </location>
    <ligand>
        <name>Zn(2+)</name>
        <dbReference type="ChEBI" id="CHEBI:29105"/>
    </ligand>
</feature>
<keyword evidence="3" id="KW-0479">Metal-binding</keyword>
<dbReference type="OrthoDB" id="424302at2759"/>
<evidence type="ECO:0000313" key="5">
    <source>
        <dbReference type="EMBL" id="KAF0972732.1"/>
    </source>
</evidence>
<dbReference type="Gene3D" id="2.60.120.1040">
    <property type="entry name" value="ZPR1, A/B domain"/>
    <property type="match status" value="1"/>
</dbReference>
<evidence type="ECO:0000256" key="3">
    <source>
        <dbReference type="PROSITE-ProRule" id="PRU00236"/>
    </source>
</evidence>
<dbReference type="SUPFAM" id="SSF52467">
    <property type="entry name" value="DHS-like NAD/FAD-binding domain"/>
    <property type="match status" value="1"/>
</dbReference>
<dbReference type="GO" id="GO:0017136">
    <property type="term" value="F:histone deacetylase activity, NAD-dependent"/>
    <property type="evidence" value="ECO:0007669"/>
    <property type="project" value="TreeGrafter"/>
</dbReference>
<dbReference type="OMA" id="RDDYFEM"/>
<feature type="binding site" evidence="3">
    <location>
        <position position="342"/>
    </location>
    <ligand>
        <name>Zn(2+)</name>
        <dbReference type="ChEBI" id="CHEBI:29105"/>
    </ligand>
</feature>